<dbReference type="InterPro" id="IPR006027">
    <property type="entry name" value="NusB_RsmB_TIM44"/>
</dbReference>
<dbReference type="GO" id="GO:0006353">
    <property type="term" value="P:DNA-templated transcription termination"/>
    <property type="evidence" value="ECO:0007669"/>
    <property type="project" value="InterPro"/>
</dbReference>
<evidence type="ECO:0000256" key="3">
    <source>
        <dbReference type="ARBA" id="ARBA00022884"/>
    </source>
</evidence>
<reference evidence="8" key="1">
    <citation type="submission" date="2015-01" db="EMBL/GenBank/DDBJ databases">
        <authorList>
            <person name="MANFREDI Pablo"/>
        </authorList>
    </citation>
    <scope>NUCLEOTIDE SEQUENCE [LARGE SCALE GENOMIC DNA]</scope>
    <source>
        <strain evidence="8">Cc11</strain>
    </source>
</reference>
<dbReference type="Proteomes" id="UP000039370">
    <property type="component" value="Unassembled WGS sequence"/>
</dbReference>
<protein>
    <submittedName>
        <fullName evidence="7">N utilization substance protein B-like protein</fullName>
    </submittedName>
</protein>
<evidence type="ECO:0000313" key="7">
    <source>
        <dbReference type="EMBL" id="CEN53534.1"/>
    </source>
</evidence>
<dbReference type="Gene3D" id="1.10.940.10">
    <property type="entry name" value="NusB-like"/>
    <property type="match status" value="1"/>
</dbReference>
<dbReference type="GO" id="GO:0003723">
    <property type="term" value="F:RNA binding"/>
    <property type="evidence" value="ECO:0007669"/>
    <property type="project" value="UniProtKB-KW"/>
</dbReference>
<evidence type="ECO:0000256" key="5">
    <source>
        <dbReference type="ARBA" id="ARBA00023163"/>
    </source>
</evidence>
<name>A0A0B7ISD7_9FLAO</name>
<dbReference type="RefSeq" id="WP_041988789.1">
    <property type="nucleotide sequence ID" value="NZ_JBIUQU010000005.1"/>
</dbReference>
<organism evidence="7 8">
    <name type="scientific">Capnocytophaga canimorsus</name>
    <dbReference type="NCBI Taxonomy" id="28188"/>
    <lineage>
        <taxon>Bacteria</taxon>
        <taxon>Pseudomonadati</taxon>
        <taxon>Bacteroidota</taxon>
        <taxon>Flavobacteriia</taxon>
        <taxon>Flavobacteriales</taxon>
        <taxon>Flavobacteriaceae</taxon>
        <taxon>Capnocytophaga</taxon>
    </lineage>
</organism>
<keyword evidence="2" id="KW-0889">Transcription antitermination</keyword>
<feature type="domain" description="NusB/RsmB/TIM44" evidence="6">
    <location>
        <begin position="205"/>
        <end position="298"/>
    </location>
</feature>
<evidence type="ECO:0000256" key="1">
    <source>
        <dbReference type="ARBA" id="ARBA00005952"/>
    </source>
</evidence>
<dbReference type="AlphaFoldDB" id="A0A0B7ISD7"/>
<dbReference type="NCBIfam" id="TIGR01951">
    <property type="entry name" value="nusB"/>
    <property type="match status" value="1"/>
</dbReference>
<evidence type="ECO:0000256" key="2">
    <source>
        <dbReference type="ARBA" id="ARBA00022814"/>
    </source>
</evidence>
<dbReference type="GO" id="GO:0031564">
    <property type="term" value="P:transcription antitermination"/>
    <property type="evidence" value="ECO:0007669"/>
    <property type="project" value="UniProtKB-KW"/>
</dbReference>
<comment type="similarity">
    <text evidence="1">Belongs to the NusB family.</text>
</comment>
<dbReference type="SUPFAM" id="SSF48013">
    <property type="entry name" value="NusB-like"/>
    <property type="match status" value="1"/>
</dbReference>
<evidence type="ECO:0000259" key="6">
    <source>
        <dbReference type="Pfam" id="PF01029"/>
    </source>
</evidence>
<keyword evidence="4" id="KW-0805">Transcription regulation</keyword>
<gene>
    <name evidence="7" type="ORF">CCAN11_980001</name>
</gene>
<dbReference type="GO" id="GO:0005829">
    <property type="term" value="C:cytosol"/>
    <property type="evidence" value="ECO:0007669"/>
    <property type="project" value="TreeGrafter"/>
</dbReference>
<evidence type="ECO:0000256" key="4">
    <source>
        <dbReference type="ARBA" id="ARBA00023015"/>
    </source>
</evidence>
<keyword evidence="3" id="KW-0694">RNA-binding</keyword>
<accession>A0A0B7ISD7</accession>
<proteinExistence type="inferred from homology"/>
<sequence length="314" mass="36844">MLTRRHIRVKVMQGIYALKQSQSQNLDKELKFLQQSISEMNHLYLLLLSLLKELHQMAENHIEIGQKKYLATVKDKNPNRKFIQNQILLQIVNNQLLEEAIVAAKMNRWDLDEEYVKIIYKKITESDLYRNYMSEKQNSFESDRDFVVQLFKKVIATDEKLYEYIEDFNLTWTDDLPIVNTYIVKLLNKVETDTPEKYFVPKLFKDDEDKAFANELLKKTALNDESLQEKINDKTPNWDKERIASIDNIILKMAICEFLKFPSIPVKVTLNEYLEVAKEYSTEKSSIFINGILDSLAKELSESGELKKTGRGLL</sequence>
<dbReference type="InterPro" id="IPR035926">
    <property type="entry name" value="NusB-like_sf"/>
</dbReference>
<dbReference type="PANTHER" id="PTHR11078:SF3">
    <property type="entry name" value="ANTITERMINATION NUSB DOMAIN-CONTAINING PROTEIN"/>
    <property type="match status" value="1"/>
</dbReference>
<dbReference type="EMBL" id="CDOK01000248">
    <property type="protein sequence ID" value="CEN53534.1"/>
    <property type="molecule type" value="Genomic_DNA"/>
</dbReference>
<dbReference type="Pfam" id="PF01029">
    <property type="entry name" value="NusB"/>
    <property type="match status" value="1"/>
</dbReference>
<evidence type="ECO:0000313" key="8">
    <source>
        <dbReference type="Proteomes" id="UP000039370"/>
    </source>
</evidence>
<dbReference type="PANTHER" id="PTHR11078">
    <property type="entry name" value="N UTILIZATION SUBSTANCE PROTEIN B-RELATED"/>
    <property type="match status" value="1"/>
</dbReference>
<dbReference type="InterPro" id="IPR011605">
    <property type="entry name" value="NusB_fam"/>
</dbReference>
<keyword evidence="5" id="KW-0804">Transcription</keyword>